<evidence type="ECO:0000313" key="2">
    <source>
        <dbReference type="Proteomes" id="UP001346149"/>
    </source>
</evidence>
<dbReference type="AlphaFoldDB" id="A0AAN7KCD5"/>
<dbReference type="EMBL" id="JAXQNO010000023">
    <property type="protein sequence ID" value="KAK4764529.1"/>
    <property type="molecule type" value="Genomic_DNA"/>
</dbReference>
<gene>
    <name evidence="1" type="ORF">SAY86_025619</name>
</gene>
<evidence type="ECO:0000313" key="1">
    <source>
        <dbReference type="EMBL" id="KAK4764529.1"/>
    </source>
</evidence>
<name>A0AAN7KCD5_TRANT</name>
<comment type="caution">
    <text evidence="1">The sequence shown here is derived from an EMBL/GenBank/DDBJ whole genome shotgun (WGS) entry which is preliminary data.</text>
</comment>
<keyword evidence="2" id="KW-1185">Reference proteome</keyword>
<accession>A0AAN7KCD5</accession>
<reference evidence="1 2" key="1">
    <citation type="journal article" date="2023" name="Hortic Res">
        <title>Pangenome of water caltrop reveals structural variations and asymmetric subgenome divergence after allopolyploidization.</title>
        <authorList>
            <person name="Zhang X."/>
            <person name="Chen Y."/>
            <person name="Wang L."/>
            <person name="Yuan Y."/>
            <person name="Fang M."/>
            <person name="Shi L."/>
            <person name="Lu R."/>
            <person name="Comes H.P."/>
            <person name="Ma Y."/>
            <person name="Chen Y."/>
            <person name="Huang G."/>
            <person name="Zhou Y."/>
            <person name="Zheng Z."/>
            <person name="Qiu Y."/>
        </authorList>
    </citation>
    <scope>NUCLEOTIDE SEQUENCE [LARGE SCALE GENOMIC DNA]</scope>
    <source>
        <strain evidence="1">F231</strain>
    </source>
</reference>
<organism evidence="1 2">
    <name type="scientific">Trapa natans</name>
    <name type="common">Water chestnut</name>
    <dbReference type="NCBI Taxonomy" id="22666"/>
    <lineage>
        <taxon>Eukaryota</taxon>
        <taxon>Viridiplantae</taxon>
        <taxon>Streptophyta</taxon>
        <taxon>Embryophyta</taxon>
        <taxon>Tracheophyta</taxon>
        <taxon>Spermatophyta</taxon>
        <taxon>Magnoliopsida</taxon>
        <taxon>eudicotyledons</taxon>
        <taxon>Gunneridae</taxon>
        <taxon>Pentapetalae</taxon>
        <taxon>rosids</taxon>
        <taxon>malvids</taxon>
        <taxon>Myrtales</taxon>
        <taxon>Lythraceae</taxon>
        <taxon>Trapa</taxon>
    </lineage>
</organism>
<protein>
    <submittedName>
        <fullName evidence="1">Uncharacterized protein</fullName>
    </submittedName>
</protein>
<sequence>MPSDHVTDNEVARNASIHDMNDLFDDFGGTFMLDEELELEHKALDNDGSIKRAFHHYRGQHCQKDHLKKLPDLEKLLREEHRSLEDFRAKERDSNTMHQDN</sequence>
<dbReference type="Proteomes" id="UP001346149">
    <property type="component" value="Unassembled WGS sequence"/>
</dbReference>
<proteinExistence type="predicted"/>